<dbReference type="GO" id="GO:0006508">
    <property type="term" value="P:proteolysis"/>
    <property type="evidence" value="ECO:0007669"/>
    <property type="project" value="UniProtKB-KW"/>
</dbReference>
<dbReference type="GO" id="GO:0070646">
    <property type="term" value="P:protein modification by small protein removal"/>
    <property type="evidence" value="ECO:0007669"/>
    <property type="project" value="TreeGrafter"/>
</dbReference>
<dbReference type="PANTHER" id="PTHR12378:SF7">
    <property type="entry name" value="DESUMOYLATING ISOPEPTIDASE 1"/>
    <property type="match status" value="1"/>
</dbReference>
<evidence type="ECO:0000256" key="1">
    <source>
        <dbReference type="ARBA" id="ARBA00008140"/>
    </source>
</evidence>
<name>A0A6V7PZN5_ANACO</name>
<dbReference type="Pfam" id="PF05903">
    <property type="entry name" value="Peptidase_C97"/>
    <property type="match status" value="1"/>
</dbReference>
<gene>
    <name evidence="6" type="ORF">CB5_LOCUS19317</name>
</gene>
<keyword evidence="2" id="KW-0645">Protease</keyword>
<evidence type="ECO:0000256" key="4">
    <source>
        <dbReference type="SAM" id="MobiDB-lite"/>
    </source>
</evidence>
<evidence type="ECO:0000256" key="2">
    <source>
        <dbReference type="ARBA" id="ARBA00022670"/>
    </source>
</evidence>
<evidence type="ECO:0000313" key="6">
    <source>
        <dbReference type="EMBL" id="CAD1836106.1"/>
    </source>
</evidence>
<protein>
    <recommendedName>
        <fullName evidence="5">PPPDE domain-containing protein</fullName>
    </recommendedName>
</protein>
<proteinExistence type="inferred from homology"/>
<feature type="domain" description="PPPDE" evidence="5">
    <location>
        <begin position="6"/>
        <end position="135"/>
    </location>
</feature>
<dbReference type="InterPro" id="IPR042266">
    <property type="entry name" value="PPPDE_sf"/>
</dbReference>
<evidence type="ECO:0000259" key="5">
    <source>
        <dbReference type="PROSITE" id="PS51858"/>
    </source>
</evidence>
<sequence length="217" mass="23279">MEEGGYKVKLNVYDLSQGLARQLSTTFLGKAIEAIWHTGVVVYGTEYYFGAGIQQDPAGRTPYGTPVRVPNGCTDITNDSEARNHHEIRSSSSSSAVHTPLPAVAQPPPANKTPSSTNTNSPVKSDSRRTASESSAKTAESRGSSVPPAADSEAKTKNAQSSDPLREARQKVQEEITREFAAIMATGTLRASEAAALATRRVMERHGRPRAPMRQQG</sequence>
<dbReference type="GO" id="GO:0008233">
    <property type="term" value="F:peptidase activity"/>
    <property type="evidence" value="ECO:0007669"/>
    <property type="project" value="UniProtKB-KW"/>
</dbReference>
<dbReference type="AlphaFoldDB" id="A0A6V7PZN5"/>
<feature type="compositionally biased region" description="Basic and acidic residues" evidence="4">
    <location>
        <begin position="80"/>
        <end position="89"/>
    </location>
</feature>
<accession>A0A6V7PZN5</accession>
<reference evidence="6" key="1">
    <citation type="submission" date="2020-07" db="EMBL/GenBank/DDBJ databases">
        <authorList>
            <person name="Lin J."/>
        </authorList>
    </citation>
    <scope>NUCLEOTIDE SEQUENCE</scope>
</reference>
<dbReference type="SMART" id="SM01179">
    <property type="entry name" value="DUF862"/>
    <property type="match status" value="1"/>
</dbReference>
<feature type="compositionally biased region" description="Low complexity" evidence="4">
    <location>
        <begin position="132"/>
        <end position="142"/>
    </location>
</feature>
<organism evidence="6">
    <name type="scientific">Ananas comosus var. bracteatus</name>
    <name type="common">red pineapple</name>
    <dbReference type="NCBI Taxonomy" id="296719"/>
    <lineage>
        <taxon>Eukaryota</taxon>
        <taxon>Viridiplantae</taxon>
        <taxon>Streptophyta</taxon>
        <taxon>Embryophyta</taxon>
        <taxon>Tracheophyta</taxon>
        <taxon>Spermatophyta</taxon>
        <taxon>Magnoliopsida</taxon>
        <taxon>Liliopsida</taxon>
        <taxon>Poales</taxon>
        <taxon>Bromeliaceae</taxon>
        <taxon>Bromelioideae</taxon>
        <taxon>Ananas</taxon>
    </lineage>
</organism>
<dbReference type="PROSITE" id="PS51858">
    <property type="entry name" value="PPPDE"/>
    <property type="match status" value="1"/>
</dbReference>
<feature type="region of interest" description="Disordered" evidence="4">
    <location>
        <begin position="68"/>
        <end position="173"/>
    </location>
</feature>
<comment type="similarity">
    <text evidence="1">Belongs to the DeSI family.</text>
</comment>
<dbReference type="EMBL" id="LR862153">
    <property type="protein sequence ID" value="CAD1836106.1"/>
    <property type="molecule type" value="Genomic_DNA"/>
</dbReference>
<dbReference type="InterPro" id="IPR008580">
    <property type="entry name" value="PPPDE_dom"/>
</dbReference>
<keyword evidence="3" id="KW-0378">Hydrolase</keyword>
<feature type="compositionally biased region" description="Basic and acidic residues" evidence="4">
    <location>
        <begin position="164"/>
        <end position="173"/>
    </location>
</feature>
<dbReference type="Gene3D" id="3.90.1720.30">
    <property type="entry name" value="PPPDE domains"/>
    <property type="match status" value="1"/>
</dbReference>
<evidence type="ECO:0000256" key="3">
    <source>
        <dbReference type="ARBA" id="ARBA00022801"/>
    </source>
</evidence>
<dbReference type="PANTHER" id="PTHR12378">
    <property type="entry name" value="DESUMOYLATING ISOPEPTIDASE"/>
    <property type="match status" value="1"/>
</dbReference>
<feature type="compositionally biased region" description="Polar residues" evidence="4">
    <location>
        <begin position="112"/>
        <end position="124"/>
    </location>
</feature>